<reference evidence="5" key="1">
    <citation type="submission" date="2020-06" db="EMBL/GenBank/DDBJ databases">
        <authorList>
            <person name="Li T."/>
            <person name="Hu X."/>
            <person name="Zhang T."/>
            <person name="Song X."/>
            <person name="Zhang H."/>
            <person name="Dai N."/>
            <person name="Sheng W."/>
            <person name="Hou X."/>
            <person name="Wei L."/>
        </authorList>
    </citation>
    <scope>NUCLEOTIDE SEQUENCE</scope>
    <source>
        <strain evidence="5">KEN1</strain>
        <tissue evidence="5">Leaf</tissue>
    </source>
</reference>
<feature type="domain" description="Integrase catalytic" evidence="4">
    <location>
        <begin position="729"/>
        <end position="888"/>
    </location>
</feature>
<dbReference type="SUPFAM" id="SSF53098">
    <property type="entry name" value="Ribonuclease H-like"/>
    <property type="match status" value="2"/>
</dbReference>
<dbReference type="InterPro" id="IPR001584">
    <property type="entry name" value="Integrase_cat-core"/>
</dbReference>
<dbReference type="AlphaFoldDB" id="A0AAW2WXB4"/>
<reference evidence="5" key="2">
    <citation type="journal article" date="2024" name="Plant">
        <title>Genomic evolution and insights into agronomic trait innovations of Sesamum species.</title>
        <authorList>
            <person name="Miao H."/>
            <person name="Wang L."/>
            <person name="Qu L."/>
            <person name="Liu H."/>
            <person name="Sun Y."/>
            <person name="Le M."/>
            <person name="Wang Q."/>
            <person name="Wei S."/>
            <person name="Zheng Y."/>
            <person name="Lin W."/>
            <person name="Duan Y."/>
            <person name="Cao H."/>
            <person name="Xiong S."/>
            <person name="Wang X."/>
            <person name="Wei L."/>
            <person name="Li C."/>
            <person name="Ma Q."/>
            <person name="Ju M."/>
            <person name="Zhao R."/>
            <person name="Li G."/>
            <person name="Mu C."/>
            <person name="Tian Q."/>
            <person name="Mei H."/>
            <person name="Zhang T."/>
            <person name="Gao T."/>
            <person name="Zhang H."/>
        </authorList>
    </citation>
    <scope>NUCLEOTIDE SEQUENCE</scope>
    <source>
        <strain evidence="5">KEN1</strain>
    </source>
</reference>
<dbReference type="Pfam" id="PF13456">
    <property type="entry name" value="RVT_3"/>
    <property type="match status" value="1"/>
</dbReference>
<dbReference type="InterPro" id="IPR012337">
    <property type="entry name" value="RNaseH-like_sf"/>
</dbReference>
<dbReference type="EMBL" id="JACGWN010000007">
    <property type="protein sequence ID" value="KAL0445426.1"/>
    <property type="molecule type" value="Genomic_DNA"/>
</dbReference>
<proteinExistence type="predicted"/>
<protein>
    <submittedName>
        <fullName evidence="5">Uncharacterized protein</fullName>
    </submittedName>
</protein>
<evidence type="ECO:0000259" key="4">
    <source>
        <dbReference type="PROSITE" id="PS50994"/>
    </source>
</evidence>
<feature type="domain" description="RNase H type-1" evidence="3">
    <location>
        <begin position="504"/>
        <end position="634"/>
    </location>
</feature>
<dbReference type="CDD" id="cd09279">
    <property type="entry name" value="RNase_HI_like"/>
    <property type="match status" value="1"/>
</dbReference>
<dbReference type="GO" id="GO:0004523">
    <property type="term" value="F:RNA-DNA hybrid ribonuclease activity"/>
    <property type="evidence" value="ECO:0007669"/>
    <property type="project" value="InterPro"/>
</dbReference>
<feature type="coiled-coil region" evidence="1">
    <location>
        <begin position="587"/>
        <end position="614"/>
    </location>
</feature>
<dbReference type="PROSITE" id="PS50879">
    <property type="entry name" value="RNASE_H_1"/>
    <property type="match status" value="1"/>
</dbReference>
<dbReference type="InterPro" id="IPR043502">
    <property type="entry name" value="DNA/RNA_pol_sf"/>
</dbReference>
<feature type="region of interest" description="Disordered" evidence="2">
    <location>
        <begin position="166"/>
        <end position="201"/>
    </location>
</feature>
<evidence type="ECO:0000313" key="5">
    <source>
        <dbReference type="EMBL" id="KAL0445426.1"/>
    </source>
</evidence>
<evidence type="ECO:0000256" key="2">
    <source>
        <dbReference type="SAM" id="MobiDB-lite"/>
    </source>
</evidence>
<evidence type="ECO:0000256" key="1">
    <source>
        <dbReference type="SAM" id="Coils"/>
    </source>
</evidence>
<dbReference type="InterPro" id="IPR036397">
    <property type="entry name" value="RNaseH_sf"/>
</dbReference>
<dbReference type="PROSITE" id="PS50994">
    <property type="entry name" value="INTEGRASE"/>
    <property type="match status" value="1"/>
</dbReference>
<dbReference type="InterPro" id="IPR002156">
    <property type="entry name" value="RNaseH_domain"/>
</dbReference>
<dbReference type="GO" id="GO:0003676">
    <property type="term" value="F:nucleic acid binding"/>
    <property type="evidence" value="ECO:0007669"/>
    <property type="project" value="InterPro"/>
</dbReference>
<dbReference type="PANTHER" id="PTHR48475">
    <property type="entry name" value="RIBONUCLEASE H"/>
    <property type="match status" value="1"/>
</dbReference>
<organism evidence="5">
    <name type="scientific">Sesamum latifolium</name>
    <dbReference type="NCBI Taxonomy" id="2727402"/>
    <lineage>
        <taxon>Eukaryota</taxon>
        <taxon>Viridiplantae</taxon>
        <taxon>Streptophyta</taxon>
        <taxon>Embryophyta</taxon>
        <taxon>Tracheophyta</taxon>
        <taxon>Spermatophyta</taxon>
        <taxon>Magnoliopsida</taxon>
        <taxon>eudicotyledons</taxon>
        <taxon>Gunneridae</taxon>
        <taxon>Pentapetalae</taxon>
        <taxon>asterids</taxon>
        <taxon>lamiids</taxon>
        <taxon>Lamiales</taxon>
        <taxon>Pedaliaceae</taxon>
        <taxon>Sesamum</taxon>
    </lineage>
</organism>
<comment type="caution">
    <text evidence="5">The sequence shown here is derived from an EMBL/GenBank/DDBJ whole genome shotgun (WGS) entry which is preliminary data.</text>
</comment>
<gene>
    <name evidence="5" type="ORF">Slati_2265300</name>
</gene>
<dbReference type="Pfam" id="PF00665">
    <property type="entry name" value="rve"/>
    <property type="match status" value="1"/>
</dbReference>
<evidence type="ECO:0000259" key="3">
    <source>
        <dbReference type="PROSITE" id="PS50879"/>
    </source>
</evidence>
<dbReference type="SUPFAM" id="SSF56672">
    <property type="entry name" value="DNA/RNA polymerases"/>
    <property type="match status" value="1"/>
</dbReference>
<accession>A0AAW2WXB4</accession>
<keyword evidence="1" id="KW-0175">Coiled coil</keyword>
<dbReference type="PANTHER" id="PTHR48475:SF2">
    <property type="entry name" value="RIBONUCLEASE H"/>
    <property type="match status" value="1"/>
</dbReference>
<sequence>MEDALIIQFGRAERLRPQTTHNDALVITAMIANYEVGCIFIDSWSSADILFGEAYDQMQLGDVSLEKLNTSLYGFAGQVVHPQGMVSLPLTMGRGTTRKTCLLKFLVVDVPSAYIVILERPTLNTFQTVVSTYHMKIKFPTPGGVGEVQGDPLQSRKYYVEAVRKGRKRNVDDAPDQIPPSKKGKTPEGENSEEAETPAKVQPAEELLNIEIIPENPDKTTQIGSHLREEAKKEITLCLQRNADIFAWTPQDLEGIDPQIITHHLNIDSSYKPLVDSTSGCELLSMMDASQGYHQIMLAPEDRKKQKGRRTCQGLRRDLLNLKEVQVEAQPSQMRFRSTRRSFLGFMVTQRGIEANPLKIKAIIDMKAPTCLNEAQRLTGRIAALSRFISKSAEKSLFFKTLKKTKTFEWGTPCQLAFEELKAYLSRLPLLVKPSPGETLYLYLSIAPQAVSSVLIRHLRATGEWAVELSEYDISYLPKTTIKAQALADFISKIAEMTIKDASQDQKWLLHIDGSSTAQGSGAGIVITTPQGEDLEFAIKFGFKDSNNEAEYEALVIGMRMAHETGARHLLAYSDSQLVVKQVEGTYEAKEKSMIQYLQQIADLKTNLEDWRTRHINIHYLPEARTPLAVQPITTGEDWRTPIIKWIEEGLLPENRWEAARLKIRATRFIMQGHILYKKSYTHPLLRCLSTEEGIHILQEIHSGCCGAHEGTRILANKALWAGYFWPTMKQDAIRLWGMDIVGHFPLAAGQRKFLLVAIDYFTKWVEAEPLARITEGEVVKFIWKNIVGRFGIPREIISDNDRQFQGRRIQEWCQGLHIRQRFTTVAHPPANGQAEVTNRILVQGIKRRLERVGENWAEELTSVLWAYRTTPRGSIGESPFSLVYDTEAIIPAELGIPSHRVMNFSEECNENLLRENLDLIEELKEKAFLRIQRYKNIMINSYNKRVKSRSFQVGDLVLRRADALKPIGKLDLTWEGPYKVTSVIGRGAYELEDPEGR</sequence>
<dbReference type="InterPro" id="IPR043128">
    <property type="entry name" value="Rev_trsase/Diguanyl_cyclase"/>
</dbReference>
<dbReference type="Gene3D" id="3.30.70.270">
    <property type="match status" value="1"/>
</dbReference>
<name>A0AAW2WXB4_9LAMI</name>
<dbReference type="GO" id="GO:0015074">
    <property type="term" value="P:DNA integration"/>
    <property type="evidence" value="ECO:0007669"/>
    <property type="project" value="InterPro"/>
</dbReference>
<dbReference type="Gene3D" id="3.30.420.10">
    <property type="entry name" value="Ribonuclease H-like superfamily/Ribonuclease H"/>
    <property type="match status" value="2"/>
</dbReference>